<sequence length="460" mass="54039">MKKSIIILTTLFFVSGTLSAQKKPTKKSVTEISKTITDSPPPMMSVSSEEKKYENEKMCANCDTLVLEAGKPHIVIYDIQQMSSWESRIYREQPDKNNSSDEEYYTLKNLGKREWEELHRNFPENEVTYHHVFRNTLIKAQNSTKENVNFLNRQEQHEGFIYWSGKPTDKILQSKKMVFATEQISKIRGDRKISSYYSDFKQDSLLIENLMKTTVADENVKNNINLFLQKEILKEHNLPFELMDFTNVKTIHLEISPEKKATFTFNTTGQLTGFNDHENEIYKFIYKNNLPISVLKNDKPYAELAFQGNNISLKNNQFLKTFQLFGKLFLSTKQFYTEKEQYEMMNLKSPVHWEIKTENNQICEYFSRTDSPDESTTCYSNNQYQLPLTITYHFKNPSFEMTNTTVSTMNENGEIVVKSENERKSSKLKYKIEKGILKTFQYFTNDEDSPAILVKYEFYK</sequence>
<protein>
    <submittedName>
        <fullName evidence="2">Uncharacterized protein</fullName>
    </submittedName>
</protein>
<evidence type="ECO:0000313" key="3">
    <source>
        <dbReference type="Proteomes" id="UP001204439"/>
    </source>
</evidence>
<proteinExistence type="predicted"/>
<comment type="caution">
    <text evidence="2">The sequence shown here is derived from an EMBL/GenBank/DDBJ whole genome shotgun (WGS) entry which is preliminary data.</text>
</comment>
<feature type="signal peptide" evidence="1">
    <location>
        <begin position="1"/>
        <end position="20"/>
    </location>
</feature>
<evidence type="ECO:0000256" key="1">
    <source>
        <dbReference type="SAM" id="SignalP"/>
    </source>
</evidence>
<organism evidence="2 3">
    <name type="scientific">Epilithonimonas ginsengisoli</name>
    <dbReference type="NCBI Taxonomy" id="1245592"/>
    <lineage>
        <taxon>Bacteria</taxon>
        <taxon>Pseudomonadati</taxon>
        <taxon>Bacteroidota</taxon>
        <taxon>Flavobacteriia</taxon>
        <taxon>Flavobacteriales</taxon>
        <taxon>Weeksellaceae</taxon>
        <taxon>Chryseobacterium group</taxon>
        <taxon>Epilithonimonas</taxon>
    </lineage>
</organism>
<dbReference type="RefSeq" id="WP_063970838.1">
    <property type="nucleotide sequence ID" value="NZ_JAMXLT020000028.1"/>
</dbReference>
<accession>A0ABU4JL48</accession>
<name>A0ABU4JL48_9FLAO</name>
<dbReference type="EMBL" id="JAMXLT020000028">
    <property type="protein sequence ID" value="MDW8550284.1"/>
    <property type="molecule type" value="Genomic_DNA"/>
</dbReference>
<gene>
    <name evidence="2" type="ORF">NG800_015255</name>
</gene>
<feature type="chain" id="PRO_5045568079" evidence="1">
    <location>
        <begin position="21"/>
        <end position="460"/>
    </location>
</feature>
<dbReference type="Proteomes" id="UP001204439">
    <property type="component" value="Unassembled WGS sequence"/>
</dbReference>
<keyword evidence="3" id="KW-1185">Reference proteome</keyword>
<reference evidence="2 3" key="1">
    <citation type="submission" date="2023-11" db="EMBL/GenBank/DDBJ databases">
        <title>First isolation, identification, and characterization of non-pathogenic Epilithonimonas ginsengisoli isolated from diseased farmed rainbow trout (Oncorhynchus mykiss) in Chile.</title>
        <authorList>
            <person name="Miranda C.D."/>
            <person name="Irgang R."/>
            <person name="Concha C."/>
            <person name="Rojas R."/>
            <person name="Avendano R."/>
        </authorList>
    </citation>
    <scope>NUCLEOTIDE SEQUENCE [LARGE SCALE GENOMIC DNA]</scope>
    <source>
        <strain evidence="2 3">FP99</strain>
    </source>
</reference>
<keyword evidence="1" id="KW-0732">Signal</keyword>
<evidence type="ECO:0000313" key="2">
    <source>
        <dbReference type="EMBL" id="MDW8550284.1"/>
    </source>
</evidence>